<dbReference type="OrthoDB" id="2958217at2759"/>
<evidence type="ECO:0000259" key="1">
    <source>
        <dbReference type="Pfam" id="PF06985"/>
    </source>
</evidence>
<dbReference type="InterPro" id="IPR010730">
    <property type="entry name" value="HET"/>
</dbReference>
<feature type="domain" description="Heterokaryon incompatibility" evidence="1">
    <location>
        <begin position="208"/>
        <end position="354"/>
    </location>
</feature>
<dbReference type="Proteomes" id="UP000800039">
    <property type="component" value="Unassembled WGS sequence"/>
</dbReference>
<sequence>MSTSVSEGSKVQLHQYCRRCSSVLRSSRILKGSRKRNEEKLLIYDSDNAEYEAQKICHFCTHIQMACKVGLERLGESSLEAKQIWLNVTKAAEEVGRPPVRLSITCSTPGTQFVQELWASCEAGAEHNVYPLWNAPESIPDACVAYTSTSSNAHVALARRWLNECRVRHTECSRKKDARVLPGRLLCLIDSPEATIRLVVPQSDSIKYCVLSHRWGASAPTSRLMLSNIEQYKHTIAVDMLPKSFRDAIKISRSLAISHIWIDSLCIIQDSREDWECESRKMDSIFEGATCTIAAAGAEDSGQGCFADRNPLEQSKCRLMNTPWYISGRMGSTLDVQEATSITPLSERGWIFQERLLSPRTLSFGKRGIIWHCARGAATEQDPDGWSLLGDYSAYVDKIFGSNSPVGDWKPWPQGFTFQSKHYLESLMTRAWTNWNEKPDSRSAYCFHRDWMGIVQAYSNCKLTKSEDRLAALSGIVNRVGMYDHSVSPSYQPFSSYIVGAWKPTMLLDVLWYRQSSTLDQATFNTRFPFWSWASVNGRVGSIAHRDIPAETIIAALEHPIASFLGTEVVSDRRALIFKGALMPAHISSDRKLVYFTCFKQSHHMRCFIDWPRVTENACYFMPVFIEPEIWLGLLVVTTESMSTNRWRRVGVAVASGRNCNWVQEMRHEEIVII</sequence>
<name>A0A9P4GCR5_9PLEO</name>
<organism evidence="2 3">
    <name type="scientific">Cucurbitaria berberidis CBS 394.84</name>
    <dbReference type="NCBI Taxonomy" id="1168544"/>
    <lineage>
        <taxon>Eukaryota</taxon>
        <taxon>Fungi</taxon>
        <taxon>Dikarya</taxon>
        <taxon>Ascomycota</taxon>
        <taxon>Pezizomycotina</taxon>
        <taxon>Dothideomycetes</taxon>
        <taxon>Pleosporomycetidae</taxon>
        <taxon>Pleosporales</taxon>
        <taxon>Pleosporineae</taxon>
        <taxon>Cucurbitariaceae</taxon>
        <taxon>Cucurbitaria</taxon>
    </lineage>
</organism>
<proteinExistence type="predicted"/>
<reference evidence="2" key="1">
    <citation type="submission" date="2020-01" db="EMBL/GenBank/DDBJ databases">
        <authorList>
            <consortium name="DOE Joint Genome Institute"/>
            <person name="Haridas S."/>
            <person name="Albert R."/>
            <person name="Binder M."/>
            <person name="Bloem J."/>
            <person name="Labutti K."/>
            <person name="Salamov A."/>
            <person name="Andreopoulos B."/>
            <person name="Baker S.E."/>
            <person name="Barry K."/>
            <person name="Bills G."/>
            <person name="Bluhm B.H."/>
            <person name="Cannon C."/>
            <person name="Castanera R."/>
            <person name="Culley D.E."/>
            <person name="Daum C."/>
            <person name="Ezra D."/>
            <person name="Gonzalez J.B."/>
            <person name="Henrissat B."/>
            <person name="Kuo A."/>
            <person name="Liang C."/>
            <person name="Lipzen A."/>
            <person name="Lutzoni F."/>
            <person name="Magnuson J."/>
            <person name="Mondo S."/>
            <person name="Nolan M."/>
            <person name="Ohm R."/>
            <person name="Pangilinan J."/>
            <person name="Park H.-J."/>
            <person name="Ramirez L."/>
            <person name="Alfaro M."/>
            <person name="Sun H."/>
            <person name="Tritt A."/>
            <person name="Yoshinaga Y."/>
            <person name="Zwiers L.-H."/>
            <person name="Turgeon B.G."/>
            <person name="Goodwin S.B."/>
            <person name="Spatafora J.W."/>
            <person name="Crous P.W."/>
            <person name="Grigoriev I.V."/>
        </authorList>
    </citation>
    <scope>NUCLEOTIDE SEQUENCE</scope>
    <source>
        <strain evidence="2">CBS 394.84</strain>
    </source>
</reference>
<evidence type="ECO:0000313" key="2">
    <source>
        <dbReference type="EMBL" id="KAF1842951.1"/>
    </source>
</evidence>
<dbReference type="Pfam" id="PF06985">
    <property type="entry name" value="HET"/>
    <property type="match status" value="1"/>
</dbReference>
<dbReference type="PANTHER" id="PTHR33112">
    <property type="entry name" value="DOMAIN PROTEIN, PUTATIVE-RELATED"/>
    <property type="match status" value="1"/>
</dbReference>
<keyword evidence="3" id="KW-1185">Reference proteome</keyword>
<dbReference type="EMBL" id="ML976617">
    <property type="protein sequence ID" value="KAF1842951.1"/>
    <property type="molecule type" value="Genomic_DNA"/>
</dbReference>
<dbReference type="AlphaFoldDB" id="A0A9P4GCR5"/>
<accession>A0A9P4GCR5</accession>
<evidence type="ECO:0000313" key="3">
    <source>
        <dbReference type="Proteomes" id="UP000800039"/>
    </source>
</evidence>
<gene>
    <name evidence="2" type="ORF">K460DRAFT_314729</name>
</gene>
<dbReference type="RefSeq" id="XP_040785514.1">
    <property type="nucleotide sequence ID" value="XM_040930295.1"/>
</dbReference>
<comment type="caution">
    <text evidence="2">The sequence shown here is derived from an EMBL/GenBank/DDBJ whole genome shotgun (WGS) entry which is preliminary data.</text>
</comment>
<dbReference type="PANTHER" id="PTHR33112:SF10">
    <property type="entry name" value="TOL"/>
    <property type="match status" value="1"/>
</dbReference>
<dbReference type="GeneID" id="63847547"/>
<protein>
    <submittedName>
        <fullName evidence="2">HET-domain-containing protein</fullName>
    </submittedName>
</protein>